<dbReference type="EMBL" id="CAJPWZ010002126">
    <property type="protein sequence ID" value="CAG2230952.1"/>
    <property type="molecule type" value="Genomic_DNA"/>
</dbReference>
<feature type="region of interest" description="Disordered" evidence="1">
    <location>
        <begin position="193"/>
        <end position="216"/>
    </location>
</feature>
<feature type="compositionally biased region" description="Acidic residues" evidence="1">
    <location>
        <begin position="200"/>
        <end position="209"/>
    </location>
</feature>
<organism evidence="2 3">
    <name type="scientific">Mytilus edulis</name>
    <name type="common">Blue mussel</name>
    <dbReference type="NCBI Taxonomy" id="6550"/>
    <lineage>
        <taxon>Eukaryota</taxon>
        <taxon>Metazoa</taxon>
        <taxon>Spiralia</taxon>
        <taxon>Lophotrochozoa</taxon>
        <taxon>Mollusca</taxon>
        <taxon>Bivalvia</taxon>
        <taxon>Autobranchia</taxon>
        <taxon>Pteriomorphia</taxon>
        <taxon>Mytilida</taxon>
        <taxon>Mytiloidea</taxon>
        <taxon>Mytilidae</taxon>
        <taxon>Mytilinae</taxon>
        <taxon>Mytilus</taxon>
    </lineage>
</organism>
<evidence type="ECO:0000313" key="3">
    <source>
        <dbReference type="Proteomes" id="UP000683360"/>
    </source>
</evidence>
<feature type="region of interest" description="Disordered" evidence="1">
    <location>
        <begin position="147"/>
        <end position="173"/>
    </location>
</feature>
<feature type="compositionally biased region" description="Basic and acidic residues" evidence="1">
    <location>
        <begin position="158"/>
        <end position="173"/>
    </location>
</feature>
<gene>
    <name evidence="2" type="ORF">MEDL_43765</name>
</gene>
<protein>
    <submittedName>
        <fullName evidence="2">Uncharacterized protein</fullName>
    </submittedName>
</protein>
<evidence type="ECO:0000313" key="2">
    <source>
        <dbReference type="EMBL" id="CAG2230952.1"/>
    </source>
</evidence>
<evidence type="ECO:0000256" key="1">
    <source>
        <dbReference type="SAM" id="MobiDB-lite"/>
    </source>
</evidence>
<keyword evidence="3" id="KW-1185">Reference proteome</keyword>
<dbReference type="Proteomes" id="UP000683360">
    <property type="component" value="Unassembled WGS sequence"/>
</dbReference>
<sequence length="280" mass="32287">MTKSLIAGYWSCMWILRPMLVGEEELLPIDILNKIKEEIRKSNAMVLELVDGAIQQLHKEKLPAGAFKHGSIAYEYSSYKKATTLPVEHSCFVFSIDCTQTKKEYFSETSDSGATLDQTYSNPVVRTIMAQELILISKDRYDRLMKQTSLSDNNGTDGGKKVEHDDNKKEEEKTVKTFSPMIEFIYSIKDGKNKKRGREEEEEEDGEEEKENKKKMKKCDEHFKNISPMSWGEISSQIDNLKKIKLEMVESNTRIVNLIEGTITQLRKEKPRRVLFSNIL</sequence>
<proteinExistence type="predicted"/>
<reference evidence="2" key="1">
    <citation type="submission" date="2021-03" db="EMBL/GenBank/DDBJ databases">
        <authorList>
            <person name="Bekaert M."/>
        </authorList>
    </citation>
    <scope>NUCLEOTIDE SEQUENCE</scope>
</reference>
<comment type="caution">
    <text evidence="2">The sequence shown here is derived from an EMBL/GenBank/DDBJ whole genome shotgun (WGS) entry which is preliminary data.</text>
</comment>
<accession>A0A8S3TAQ0</accession>
<dbReference type="AlphaFoldDB" id="A0A8S3TAQ0"/>
<name>A0A8S3TAQ0_MYTED</name>